<protein>
    <submittedName>
        <fullName evidence="2">Uncharacterized protein</fullName>
    </submittedName>
</protein>
<dbReference type="Proteomes" id="UP000184255">
    <property type="component" value="Unassembled WGS sequence"/>
</dbReference>
<feature type="transmembrane region" description="Helical" evidence="1">
    <location>
        <begin position="6"/>
        <end position="31"/>
    </location>
</feature>
<name>A0A1L7T0Y8_FUSMA</name>
<keyword evidence="1" id="KW-0472">Membrane</keyword>
<dbReference type="GeneID" id="65086577"/>
<keyword evidence="3" id="KW-1185">Reference proteome</keyword>
<dbReference type="VEuPathDB" id="FungiDB:FMAN_07316"/>
<dbReference type="RefSeq" id="XP_041681538.1">
    <property type="nucleotide sequence ID" value="XM_041830923.1"/>
</dbReference>
<accession>A0A1L7T0Y8</accession>
<evidence type="ECO:0000256" key="1">
    <source>
        <dbReference type="SAM" id="Phobius"/>
    </source>
</evidence>
<sequence length="180" mass="20210">MPFSKGVTIAIAICVPTALIATFGIILTAYIHKVRGKRTSELDEAPIRMDEAPIHMEADDFHPGIGVTGQEHVIHGWIRQKGHCEGRSIDKNGNFFETIYNPSPDDDRVHANIFLNTRPNKSNWNKTKKPNIVVNTTSSSEEHELDPFNHLLAIIYNERNRMRNSRGSEELKGVPAEADV</sequence>
<comment type="caution">
    <text evidence="2">The sequence shown here is derived from an EMBL/GenBank/DDBJ whole genome shotgun (WGS) entry which is preliminary data.</text>
</comment>
<dbReference type="EMBL" id="FCQH01000005">
    <property type="protein sequence ID" value="CVK92420.1"/>
    <property type="molecule type" value="Genomic_DNA"/>
</dbReference>
<evidence type="ECO:0000313" key="3">
    <source>
        <dbReference type="Proteomes" id="UP000184255"/>
    </source>
</evidence>
<organism evidence="2 3">
    <name type="scientific">Fusarium mangiferae</name>
    <name type="common">Mango malformation disease fungus</name>
    <dbReference type="NCBI Taxonomy" id="192010"/>
    <lineage>
        <taxon>Eukaryota</taxon>
        <taxon>Fungi</taxon>
        <taxon>Dikarya</taxon>
        <taxon>Ascomycota</taxon>
        <taxon>Pezizomycotina</taxon>
        <taxon>Sordariomycetes</taxon>
        <taxon>Hypocreomycetidae</taxon>
        <taxon>Hypocreales</taxon>
        <taxon>Nectriaceae</taxon>
        <taxon>Fusarium</taxon>
        <taxon>Fusarium fujikuroi species complex</taxon>
    </lineage>
</organism>
<proteinExistence type="predicted"/>
<keyword evidence="1" id="KW-1133">Transmembrane helix</keyword>
<evidence type="ECO:0000313" key="2">
    <source>
        <dbReference type="EMBL" id="CVK92420.1"/>
    </source>
</evidence>
<keyword evidence="1" id="KW-0812">Transmembrane</keyword>
<reference evidence="3" key="1">
    <citation type="journal article" date="2016" name="Genome Biol. Evol.">
        <title>Comparative 'omics' of the Fusarium fujikuroi species complex highlights differences in genetic potential and metabolite synthesis.</title>
        <authorList>
            <person name="Niehaus E.-M."/>
            <person name="Muensterkoetter M."/>
            <person name="Proctor R.H."/>
            <person name="Brown D.W."/>
            <person name="Sharon A."/>
            <person name="Idan Y."/>
            <person name="Oren-Young L."/>
            <person name="Sieber C.M."/>
            <person name="Novak O."/>
            <person name="Pencik A."/>
            <person name="Tarkowska D."/>
            <person name="Hromadova K."/>
            <person name="Freeman S."/>
            <person name="Maymon M."/>
            <person name="Elazar M."/>
            <person name="Youssef S.A."/>
            <person name="El-Shabrawy E.S.M."/>
            <person name="Shalaby A.B.A."/>
            <person name="Houterman P."/>
            <person name="Brock N.L."/>
            <person name="Burkhardt I."/>
            <person name="Tsavkelova E.A."/>
            <person name="Dickschat J.S."/>
            <person name="Galuszka P."/>
            <person name="Gueldener U."/>
            <person name="Tudzynski B."/>
        </authorList>
    </citation>
    <scope>NUCLEOTIDE SEQUENCE [LARGE SCALE GENOMIC DNA]</scope>
    <source>
        <strain evidence="3">MRC7560</strain>
    </source>
</reference>
<gene>
    <name evidence="2" type="ORF">FMAN_07316</name>
</gene>
<dbReference type="AlphaFoldDB" id="A0A1L7T0Y8"/>